<keyword evidence="1" id="KW-1133">Transmembrane helix</keyword>
<dbReference type="RefSeq" id="WP_154740151.1">
    <property type="nucleotide sequence ID" value="NZ_WMBQ01000002.1"/>
</dbReference>
<comment type="caution">
    <text evidence="3">The sequence shown here is derived from an EMBL/GenBank/DDBJ whole genome shotgun (WGS) entry which is preliminary data.</text>
</comment>
<evidence type="ECO:0000313" key="3">
    <source>
        <dbReference type="EMBL" id="MTD95623.1"/>
    </source>
</evidence>
<feature type="transmembrane region" description="Helical" evidence="1">
    <location>
        <begin position="69"/>
        <end position="92"/>
    </location>
</feature>
<gene>
    <name evidence="3" type="ORF">GIW81_14890</name>
</gene>
<dbReference type="EMBL" id="WMBQ01000002">
    <property type="protein sequence ID" value="MTD95623.1"/>
    <property type="molecule type" value="Genomic_DNA"/>
</dbReference>
<name>A0A6I3KMG0_9HYPH</name>
<dbReference type="AlphaFoldDB" id="A0A6I3KMG0"/>
<evidence type="ECO:0000256" key="1">
    <source>
        <dbReference type="SAM" id="Phobius"/>
    </source>
</evidence>
<keyword evidence="1" id="KW-0812">Transmembrane</keyword>
<keyword evidence="2" id="KW-0732">Signal</keyword>
<evidence type="ECO:0000313" key="4">
    <source>
        <dbReference type="Proteomes" id="UP000440694"/>
    </source>
</evidence>
<evidence type="ECO:0000256" key="2">
    <source>
        <dbReference type="SAM" id="SignalP"/>
    </source>
</evidence>
<feature type="signal peptide" evidence="2">
    <location>
        <begin position="1"/>
        <end position="23"/>
    </location>
</feature>
<organism evidence="3 4">
    <name type="scientific">Hyphomicrobium album</name>
    <dbReference type="NCBI Taxonomy" id="2665159"/>
    <lineage>
        <taxon>Bacteria</taxon>
        <taxon>Pseudomonadati</taxon>
        <taxon>Pseudomonadota</taxon>
        <taxon>Alphaproteobacteria</taxon>
        <taxon>Hyphomicrobiales</taxon>
        <taxon>Hyphomicrobiaceae</taxon>
        <taxon>Hyphomicrobium</taxon>
    </lineage>
</organism>
<dbReference type="Proteomes" id="UP000440694">
    <property type="component" value="Unassembled WGS sequence"/>
</dbReference>
<keyword evidence="1" id="KW-0472">Membrane</keyword>
<feature type="chain" id="PRO_5026202840" evidence="2">
    <location>
        <begin position="24"/>
        <end position="104"/>
    </location>
</feature>
<keyword evidence="4" id="KW-1185">Reference proteome</keyword>
<accession>A0A6I3KMG0</accession>
<reference evidence="3 4" key="1">
    <citation type="submission" date="2019-11" db="EMBL/GenBank/DDBJ databases">
        <title>Identification of a novel strain.</title>
        <authorList>
            <person name="Xu Q."/>
            <person name="Wang G."/>
        </authorList>
    </citation>
    <scope>NUCLEOTIDE SEQUENCE [LARGE SCALE GENOMIC DNA]</scope>
    <source>
        <strain evidence="4">xq</strain>
    </source>
</reference>
<sequence>MASLRFLASLFALIAVVALVADATPALNGTGPFEAHSVINYWTELAPASLVATRANIVSMTFPWVWNPMILSVLTAPMSVLFGGLALVCGYLGRRRLQMKVHVN</sequence>
<protein>
    <submittedName>
        <fullName evidence="3">Uncharacterized protein</fullName>
    </submittedName>
</protein>
<proteinExistence type="predicted"/>